<dbReference type="OrthoDB" id="3420984at2"/>
<gene>
    <name evidence="3" type="ORF">D7294_19685</name>
</gene>
<organism evidence="3 4">
    <name type="scientific">Streptomyces hoynatensis</name>
    <dbReference type="NCBI Taxonomy" id="1141874"/>
    <lineage>
        <taxon>Bacteria</taxon>
        <taxon>Bacillati</taxon>
        <taxon>Actinomycetota</taxon>
        <taxon>Actinomycetes</taxon>
        <taxon>Kitasatosporales</taxon>
        <taxon>Streptomycetaceae</taxon>
        <taxon>Streptomyces</taxon>
    </lineage>
</organism>
<reference evidence="3 4" key="1">
    <citation type="journal article" date="2014" name="Int. J. Syst. Evol. Microbiol.">
        <title>Streptomyces hoynatensis sp. nov., isolated from deep marine sediment.</title>
        <authorList>
            <person name="Veyisoglu A."/>
            <person name="Sahin N."/>
        </authorList>
    </citation>
    <scope>NUCLEOTIDE SEQUENCE [LARGE SCALE GENOMIC DNA]</scope>
    <source>
        <strain evidence="3 4">KCTC 29097</strain>
    </source>
</reference>
<dbReference type="SMART" id="SM00530">
    <property type="entry name" value="HTH_XRE"/>
    <property type="match status" value="1"/>
</dbReference>
<dbReference type="PANTHER" id="PTHR46797">
    <property type="entry name" value="HTH-TYPE TRANSCRIPTIONAL REGULATOR"/>
    <property type="match status" value="1"/>
</dbReference>
<feature type="domain" description="HTH cro/C1-type" evidence="2">
    <location>
        <begin position="12"/>
        <end position="67"/>
    </location>
</feature>
<evidence type="ECO:0000313" key="4">
    <source>
        <dbReference type="Proteomes" id="UP000272474"/>
    </source>
</evidence>
<proteinExistence type="predicted"/>
<evidence type="ECO:0000256" key="1">
    <source>
        <dbReference type="ARBA" id="ARBA00023125"/>
    </source>
</evidence>
<dbReference type="EMBL" id="RBAL01000011">
    <property type="protein sequence ID" value="RKN40125.1"/>
    <property type="molecule type" value="Genomic_DNA"/>
</dbReference>
<dbReference type="SUPFAM" id="SSF47413">
    <property type="entry name" value="lambda repressor-like DNA-binding domains"/>
    <property type="match status" value="1"/>
</dbReference>
<keyword evidence="4" id="KW-1185">Reference proteome</keyword>
<dbReference type="GO" id="GO:0003700">
    <property type="term" value="F:DNA-binding transcription factor activity"/>
    <property type="evidence" value="ECO:0007669"/>
    <property type="project" value="TreeGrafter"/>
</dbReference>
<dbReference type="Gene3D" id="1.10.260.40">
    <property type="entry name" value="lambda repressor-like DNA-binding domains"/>
    <property type="match status" value="1"/>
</dbReference>
<comment type="caution">
    <text evidence="3">The sequence shown here is derived from an EMBL/GenBank/DDBJ whole genome shotgun (WGS) entry which is preliminary data.</text>
</comment>
<sequence length="407" mass="43919">MPKGKRTIGERIALLREFRDVTQEQLAERAGVSVDTIRKLEQGQRQTAYISTLRKLASALDVELERLLGQPTVTPELPAAEGGLVALRDAIQDVGDLPGVPVDGAESAPPAADEWVRAARDATGLYWTGQYAALAARLPAVLREGRLVAEHAGGREVWRELGLAYQVAASLATQTGHTAWAFQAVERQLRAAERASDPLLSGMGVSTLSWVLLRQGRWEEAQRVAERKADMLEPRSYRRARPAELAVYGNLLVSAATPAARRDRHDEASELLNAAASAAVRSGSVTVYGTAFSPVDVATQHVNVALAGKDGMSPARALAMADEVDLDAISRPVHRAAHRLDVSQAQYLTGDTDGALATLLEVEADQPQWIRFQTLATMAVQGLLEAERRRNTTLRGLAARLGIDPSL</sequence>
<dbReference type="CDD" id="cd00093">
    <property type="entry name" value="HTH_XRE"/>
    <property type="match status" value="1"/>
</dbReference>
<dbReference type="RefSeq" id="WP_120681559.1">
    <property type="nucleotide sequence ID" value="NZ_RBAL01000011.1"/>
</dbReference>
<dbReference type="GO" id="GO:0003677">
    <property type="term" value="F:DNA binding"/>
    <property type="evidence" value="ECO:0007669"/>
    <property type="project" value="UniProtKB-KW"/>
</dbReference>
<dbReference type="Pfam" id="PF13560">
    <property type="entry name" value="HTH_31"/>
    <property type="match status" value="1"/>
</dbReference>
<keyword evidence="1" id="KW-0238">DNA-binding</keyword>
<accession>A0A3A9YVV5</accession>
<dbReference type="AlphaFoldDB" id="A0A3A9YVV5"/>
<evidence type="ECO:0000313" key="3">
    <source>
        <dbReference type="EMBL" id="RKN40125.1"/>
    </source>
</evidence>
<dbReference type="PROSITE" id="PS50943">
    <property type="entry name" value="HTH_CROC1"/>
    <property type="match status" value="1"/>
</dbReference>
<dbReference type="InterPro" id="IPR001387">
    <property type="entry name" value="Cro/C1-type_HTH"/>
</dbReference>
<protein>
    <submittedName>
        <fullName evidence="3">XRE family transcriptional regulator</fullName>
    </submittedName>
</protein>
<dbReference type="Proteomes" id="UP000272474">
    <property type="component" value="Unassembled WGS sequence"/>
</dbReference>
<dbReference type="GO" id="GO:0005829">
    <property type="term" value="C:cytosol"/>
    <property type="evidence" value="ECO:0007669"/>
    <property type="project" value="TreeGrafter"/>
</dbReference>
<dbReference type="InterPro" id="IPR010982">
    <property type="entry name" value="Lambda_DNA-bd_dom_sf"/>
</dbReference>
<evidence type="ECO:0000259" key="2">
    <source>
        <dbReference type="PROSITE" id="PS50943"/>
    </source>
</evidence>
<name>A0A3A9YVV5_9ACTN</name>
<dbReference type="PANTHER" id="PTHR46797:SF1">
    <property type="entry name" value="METHYLPHOSPHONATE SYNTHASE"/>
    <property type="match status" value="1"/>
</dbReference>
<dbReference type="InterPro" id="IPR050807">
    <property type="entry name" value="TransReg_Diox_bact_type"/>
</dbReference>